<reference evidence="1 2" key="1">
    <citation type="submission" date="2015-07" db="EMBL/GenBank/DDBJ databases">
        <title>Comparative genomics of the Sigatoka disease complex on banana suggests a link between parallel evolutionary changes in Pseudocercospora fijiensis and Pseudocercospora eumusae and increased virulence on the banana host.</title>
        <authorList>
            <person name="Chang T.-C."/>
            <person name="Salvucci A."/>
            <person name="Crous P.W."/>
            <person name="Stergiopoulos I."/>
        </authorList>
    </citation>
    <scope>NUCLEOTIDE SEQUENCE [LARGE SCALE GENOMIC DNA]</scope>
    <source>
        <strain evidence="1 2">CBS 114824</strain>
    </source>
</reference>
<keyword evidence="2" id="KW-1185">Reference proteome</keyword>
<evidence type="ECO:0000313" key="1">
    <source>
        <dbReference type="EMBL" id="KXT03714.1"/>
    </source>
</evidence>
<evidence type="ECO:0000313" key="2">
    <source>
        <dbReference type="Proteomes" id="UP000070133"/>
    </source>
</evidence>
<sequence length="67" mass="7685">MPLKMIARSGDLRSYELTFKTYRSKFTDKTREIEQLQQESAYEAMAIQSKITVHKIAPEGSKLDFGA</sequence>
<accession>A0A139HML2</accession>
<comment type="caution">
    <text evidence="1">The sequence shown here is derived from an EMBL/GenBank/DDBJ whole genome shotgun (WGS) entry which is preliminary data.</text>
</comment>
<organism evidence="1 2">
    <name type="scientific">Pseudocercospora eumusae</name>
    <dbReference type="NCBI Taxonomy" id="321146"/>
    <lineage>
        <taxon>Eukaryota</taxon>
        <taxon>Fungi</taxon>
        <taxon>Dikarya</taxon>
        <taxon>Ascomycota</taxon>
        <taxon>Pezizomycotina</taxon>
        <taxon>Dothideomycetes</taxon>
        <taxon>Dothideomycetidae</taxon>
        <taxon>Mycosphaerellales</taxon>
        <taxon>Mycosphaerellaceae</taxon>
        <taxon>Pseudocercospora</taxon>
    </lineage>
</organism>
<name>A0A139HML2_9PEZI</name>
<proteinExistence type="predicted"/>
<dbReference type="AlphaFoldDB" id="A0A139HML2"/>
<gene>
    <name evidence="1" type="ORF">AC578_5147</name>
</gene>
<dbReference type="EMBL" id="LFZN01000028">
    <property type="protein sequence ID" value="KXT03714.1"/>
    <property type="molecule type" value="Genomic_DNA"/>
</dbReference>
<dbReference type="Proteomes" id="UP000070133">
    <property type="component" value="Unassembled WGS sequence"/>
</dbReference>
<protein>
    <submittedName>
        <fullName evidence="1">Uncharacterized protein</fullName>
    </submittedName>
</protein>